<dbReference type="AlphaFoldDB" id="A0A381YJM9"/>
<feature type="non-terminal residue" evidence="2">
    <location>
        <position position="46"/>
    </location>
</feature>
<feature type="domain" description="Creatinase N-terminal" evidence="1">
    <location>
        <begin position="16"/>
        <end position="46"/>
    </location>
</feature>
<dbReference type="Gene3D" id="3.40.350.10">
    <property type="entry name" value="Creatinase/prolidase N-terminal domain"/>
    <property type="match status" value="1"/>
</dbReference>
<dbReference type="EMBL" id="UINC01018394">
    <property type="protein sequence ID" value="SVA77229.1"/>
    <property type="molecule type" value="Genomic_DNA"/>
</dbReference>
<proteinExistence type="predicted"/>
<organism evidence="2">
    <name type="scientific">marine metagenome</name>
    <dbReference type="NCBI Taxonomy" id="408172"/>
    <lineage>
        <taxon>unclassified sequences</taxon>
        <taxon>metagenomes</taxon>
        <taxon>ecological metagenomes</taxon>
    </lineage>
</organism>
<dbReference type="InterPro" id="IPR029149">
    <property type="entry name" value="Creatin/AminoP/Spt16_N"/>
</dbReference>
<evidence type="ECO:0000313" key="2">
    <source>
        <dbReference type="EMBL" id="SVA77229.1"/>
    </source>
</evidence>
<accession>A0A381YJM9</accession>
<sequence length="46" mass="5004">MPDVELPFSRDEYAARLAKVRAAMDAAGIDVMVAADPSNMSWLTGY</sequence>
<dbReference type="Pfam" id="PF01321">
    <property type="entry name" value="Creatinase_N"/>
    <property type="match status" value="1"/>
</dbReference>
<dbReference type="SUPFAM" id="SSF53092">
    <property type="entry name" value="Creatinase/prolidase N-terminal domain"/>
    <property type="match status" value="1"/>
</dbReference>
<evidence type="ECO:0000259" key="1">
    <source>
        <dbReference type="Pfam" id="PF01321"/>
    </source>
</evidence>
<reference evidence="2" key="1">
    <citation type="submission" date="2018-05" db="EMBL/GenBank/DDBJ databases">
        <authorList>
            <person name="Lanie J.A."/>
            <person name="Ng W.-L."/>
            <person name="Kazmierczak K.M."/>
            <person name="Andrzejewski T.M."/>
            <person name="Davidsen T.M."/>
            <person name="Wayne K.J."/>
            <person name="Tettelin H."/>
            <person name="Glass J.I."/>
            <person name="Rusch D."/>
            <person name="Podicherti R."/>
            <person name="Tsui H.-C.T."/>
            <person name="Winkler M.E."/>
        </authorList>
    </citation>
    <scope>NUCLEOTIDE SEQUENCE</scope>
</reference>
<name>A0A381YJM9_9ZZZZ</name>
<dbReference type="InterPro" id="IPR000587">
    <property type="entry name" value="Creatinase_N"/>
</dbReference>
<protein>
    <recommendedName>
        <fullName evidence="1">Creatinase N-terminal domain-containing protein</fullName>
    </recommendedName>
</protein>
<gene>
    <name evidence="2" type="ORF">METZ01_LOCUS130083</name>
</gene>